<keyword evidence="3" id="KW-1185">Reference proteome</keyword>
<dbReference type="EMBL" id="CAJQZP010000008">
    <property type="protein sequence ID" value="CAG4931281.1"/>
    <property type="molecule type" value="Genomic_DNA"/>
</dbReference>
<organism evidence="2 3">
    <name type="scientific">Parnassius apollo</name>
    <name type="common">Apollo butterfly</name>
    <name type="synonym">Papilio apollo</name>
    <dbReference type="NCBI Taxonomy" id="110799"/>
    <lineage>
        <taxon>Eukaryota</taxon>
        <taxon>Metazoa</taxon>
        <taxon>Ecdysozoa</taxon>
        <taxon>Arthropoda</taxon>
        <taxon>Hexapoda</taxon>
        <taxon>Insecta</taxon>
        <taxon>Pterygota</taxon>
        <taxon>Neoptera</taxon>
        <taxon>Endopterygota</taxon>
        <taxon>Lepidoptera</taxon>
        <taxon>Glossata</taxon>
        <taxon>Ditrysia</taxon>
        <taxon>Papilionoidea</taxon>
        <taxon>Papilionidae</taxon>
        <taxon>Parnassiinae</taxon>
        <taxon>Parnassini</taxon>
        <taxon>Parnassius</taxon>
        <taxon>Parnassius</taxon>
    </lineage>
</organism>
<dbReference type="OrthoDB" id="4327074at2759"/>
<dbReference type="AlphaFoldDB" id="A0A8S3VYU9"/>
<evidence type="ECO:0000259" key="1">
    <source>
        <dbReference type="Pfam" id="PF03184"/>
    </source>
</evidence>
<dbReference type="PANTHER" id="PTHR19303">
    <property type="entry name" value="TRANSPOSON"/>
    <property type="match status" value="1"/>
</dbReference>
<sequence length="110" mass="12672">MNVTGHFIPTLFIFPRKKMDKNGRLMIGAPPESIAITQESEWMNGEVFFQWLQHFKQHVQPTETNPVLLILDGHASHKELAVIKYAHNHNIHILSTPPDTTHKLQPLDIF</sequence>
<accession>A0A8S3VYU9</accession>
<proteinExistence type="predicted"/>
<dbReference type="InterPro" id="IPR050863">
    <property type="entry name" value="CenT-Element_Derived"/>
</dbReference>
<name>A0A8S3VYU9_PARAO</name>
<gene>
    <name evidence="2" type="ORF">PAPOLLO_LOCUS337</name>
</gene>
<protein>
    <submittedName>
        <fullName evidence="2">(apollo) hypothetical protein</fullName>
    </submittedName>
</protein>
<evidence type="ECO:0000313" key="2">
    <source>
        <dbReference type="EMBL" id="CAG4931281.1"/>
    </source>
</evidence>
<dbReference type="GO" id="GO:0003677">
    <property type="term" value="F:DNA binding"/>
    <property type="evidence" value="ECO:0007669"/>
    <property type="project" value="TreeGrafter"/>
</dbReference>
<comment type="caution">
    <text evidence="2">The sequence shown here is derived from an EMBL/GenBank/DDBJ whole genome shotgun (WGS) entry which is preliminary data.</text>
</comment>
<dbReference type="Pfam" id="PF03184">
    <property type="entry name" value="DDE_1"/>
    <property type="match status" value="1"/>
</dbReference>
<evidence type="ECO:0000313" key="3">
    <source>
        <dbReference type="Proteomes" id="UP000691718"/>
    </source>
</evidence>
<dbReference type="Proteomes" id="UP000691718">
    <property type="component" value="Unassembled WGS sequence"/>
</dbReference>
<dbReference type="GO" id="GO:0005634">
    <property type="term" value="C:nucleus"/>
    <property type="evidence" value="ECO:0007669"/>
    <property type="project" value="TreeGrafter"/>
</dbReference>
<feature type="domain" description="DDE-1" evidence="1">
    <location>
        <begin position="38"/>
        <end position="108"/>
    </location>
</feature>
<dbReference type="InterPro" id="IPR004875">
    <property type="entry name" value="DDE_SF_endonuclease_dom"/>
</dbReference>
<dbReference type="PANTHER" id="PTHR19303:SF74">
    <property type="entry name" value="POGO TRANSPOSABLE ELEMENT WITH KRAB DOMAIN"/>
    <property type="match status" value="1"/>
</dbReference>
<reference evidence="2" key="1">
    <citation type="submission" date="2021-04" db="EMBL/GenBank/DDBJ databases">
        <authorList>
            <person name="Tunstrom K."/>
        </authorList>
    </citation>
    <scope>NUCLEOTIDE SEQUENCE</scope>
</reference>